<accession>A0A0A9H0V8</accession>
<organism evidence="1">
    <name type="scientific">Arundo donax</name>
    <name type="common">Giant reed</name>
    <name type="synonym">Donax arundinaceus</name>
    <dbReference type="NCBI Taxonomy" id="35708"/>
    <lineage>
        <taxon>Eukaryota</taxon>
        <taxon>Viridiplantae</taxon>
        <taxon>Streptophyta</taxon>
        <taxon>Embryophyta</taxon>
        <taxon>Tracheophyta</taxon>
        <taxon>Spermatophyta</taxon>
        <taxon>Magnoliopsida</taxon>
        <taxon>Liliopsida</taxon>
        <taxon>Poales</taxon>
        <taxon>Poaceae</taxon>
        <taxon>PACMAD clade</taxon>
        <taxon>Arundinoideae</taxon>
        <taxon>Arundineae</taxon>
        <taxon>Arundo</taxon>
    </lineage>
</organism>
<proteinExistence type="predicted"/>
<reference evidence="1" key="2">
    <citation type="journal article" date="2015" name="Data Brief">
        <title>Shoot transcriptome of the giant reed, Arundo donax.</title>
        <authorList>
            <person name="Barrero R.A."/>
            <person name="Guerrero F.D."/>
            <person name="Moolhuijzen P."/>
            <person name="Goolsby J.A."/>
            <person name="Tidwell J."/>
            <person name="Bellgard S.E."/>
            <person name="Bellgard M.I."/>
        </authorList>
    </citation>
    <scope>NUCLEOTIDE SEQUENCE</scope>
    <source>
        <tissue evidence="1">Shoot tissue taken approximately 20 cm above the soil surface</tissue>
    </source>
</reference>
<evidence type="ECO:0000313" key="1">
    <source>
        <dbReference type="EMBL" id="JAE30407.1"/>
    </source>
</evidence>
<protein>
    <submittedName>
        <fullName evidence="1">Uncharacterized protein</fullName>
    </submittedName>
</protein>
<dbReference type="AlphaFoldDB" id="A0A0A9H0V8"/>
<sequence>MCTRASSRMARSLRPSYAKKLAHRDILSSSLKCTFSVSPDTEISSCCLVIAAKKATTSWYTNIYATTPSSGIYSTKRQAY</sequence>
<dbReference type="EMBL" id="GBRH01167489">
    <property type="protein sequence ID" value="JAE30407.1"/>
    <property type="molecule type" value="Transcribed_RNA"/>
</dbReference>
<reference evidence="1" key="1">
    <citation type="submission" date="2014-09" db="EMBL/GenBank/DDBJ databases">
        <authorList>
            <person name="Magalhaes I.L.F."/>
            <person name="Oliveira U."/>
            <person name="Santos F.R."/>
            <person name="Vidigal T.H.D.A."/>
            <person name="Brescovit A.D."/>
            <person name="Santos A.J."/>
        </authorList>
    </citation>
    <scope>NUCLEOTIDE SEQUENCE</scope>
    <source>
        <tissue evidence="1">Shoot tissue taken approximately 20 cm above the soil surface</tissue>
    </source>
</reference>
<name>A0A0A9H0V8_ARUDO</name>